<dbReference type="EMBL" id="AFYH01237550">
    <property type="status" value="NOT_ANNOTATED_CDS"/>
    <property type="molecule type" value="Genomic_DNA"/>
</dbReference>
<accession>H3ACY8</accession>
<dbReference type="PANTHER" id="PTHR45749">
    <property type="match status" value="1"/>
</dbReference>
<reference evidence="2" key="3">
    <citation type="submission" date="2025-09" db="UniProtKB">
        <authorList>
            <consortium name="Ensembl"/>
        </authorList>
    </citation>
    <scope>IDENTIFICATION</scope>
</reference>
<dbReference type="PANTHER" id="PTHR45749:SF21">
    <property type="entry name" value="DUF4371 DOMAIN-CONTAINING PROTEIN"/>
    <property type="match status" value="1"/>
</dbReference>
<evidence type="ECO:0000313" key="3">
    <source>
        <dbReference type="Proteomes" id="UP000008672"/>
    </source>
</evidence>
<reference evidence="2" key="2">
    <citation type="submission" date="2025-08" db="UniProtKB">
        <authorList>
            <consortium name="Ensembl"/>
        </authorList>
    </citation>
    <scope>IDENTIFICATION</scope>
</reference>
<keyword evidence="3" id="KW-1185">Reference proteome</keyword>
<dbReference type="eggNOG" id="ENOG502QPQD">
    <property type="taxonomic scope" value="Eukaryota"/>
</dbReference>
<dbReference type="InterPro" id="IPR008906">
    <property type="entry name" value="HATC_C_dom"/>
</dbReference>
<proteinExistence type="predicted"/>
<protein>
    <recommendedName>
        <fullName evidence="1">HAT C-terminal dimerisation domain-containing protein</fullName>
    </recommendedName>
</protein>
<dbReference type="EMBL" id="AFYH01237549">
    <property type="status" value="NOT_ANNOTATED_CDS"/>
    <property type="molecule type" value="Genomic_DNA"/>
</dbReference>
<evidence type="ECO:0000313" key="2">
    <source>
        <dbReference type="Ensembl" id="ENSLACP00000007509.1"/>
    </source>
</evidence>
<dbReference type="Pfam" id="PF05699">
    <property type="entry name" value="Dimer_Tnp_hAT"/>
    <property type="match status" value="1"/>
</dbReference>
<sequence length="609" mass="69721">VNVNNFSETNFEENDNVSLGLNFNDPHSWPNMTDKLRCCLVEHEPEQQKDADFTLSTSSDERRFSCDWFIKTLPNGETVEHKWLMYSETRRAVFCFLCMLFRKKSPSTPNIANPKRGFSDWKHLNPRIGEHENSLEHHQSYLSWRSFEMNIKHGTGIDSGLQRTPSAEKEKWRTILKIILDAVIFCAKNNLALRGSSDIIGQSNSGAFLNLLEMISHYNPELAVHISNHKKGRVSYFSPAIQNEFINLLGNTVRQELISRIKETKYYSIIFDCTLDTAHNEIIRCVRIVDGQCSVEESFIDFINTTEKTGSGLASMQPVPLWIWYRFFGTVQRMFNFFVSSTSRWEILTNILKITLKGHSDTRWSSKARAIKSLSRQLPVFSRHCKKYPNRLHVQKRFQQPRASCCKLISSSYALCLCFNITAEQAFKIQFNNIIDTLNAQLQWRYETLSEISSDFEFLTGPALSNMPLSQIKKCATDLAMKYPKDLHATEIVTEIKSFKFQAVAILPDCCTATPQALLNLIHQWCLSAAYPNIEVALRICLALPVTVASCEWSFSKLKLVKNYLRSSIGQQRLSNLAILSIEHTLTSSINFDAVIDEFASVKARRAPL</sequence>
<reference evidence="3" key="1">
    <citation type="submission" date="2011-08" db="EMBL/GenBank/DDBJ databases">
        <title>The draft genome of Latimeria chalumnae.</title>
        <authorList>
            <person name="Di Palma F."/>
            <person name="Alfoldi J."/>
            <person name="Johnson J."/>
            <person name="Berlin A."/>
            <person name="Gnerre S."/>
            <person name="Jaffe D."/>
            <person name="MacCallum I."/>
            <person name="Young S."/>
            <person name="Walker B.J."/>
            <person name="Lander E."/>
            <person name="Lindblad-Toh K."/>
        </authorList>
    </citation>
    <scope>NUCLEOTIDE SEQUENCE [LARGE SCALE GENOMIC DNA]</scope>
    <source>
        <strain evidence="3">Wild caught</strain>
    </source>
</reference>
<dbReference type="InParanoid" id="H3ACY8"/>
<dbReference type="HOGENOM" id="CLU_006175_4_3_1"/>
<name>H3ACY8_LATCH</name>
<feature type="domain" description="HAT C-terminal dimerisation" evidence="1">
    <location>
        <begin position="528"/>
        <end position="585"/>
    </location>
</feature>
<dbReference type="SUPFAM" id="SSF53098">
    <property type="entry name" value="Ribonuclease H-like"/>
    <property type="match status" value="1"/>
</dbReference>
<evidence type="ECO:0000259" key="1">
    <source>
        <dbReference type="Pfam" id="PF05699"/>
    </source>
</evidence>
<dbReference type="GeneTree" id="ENSGT00940000154356"/>
<organism evidence="2 3">
    <name type="scientific">Latimeria chalumnae</name>
    <name type="common">Coelacanth</name>
    <dbReference type="NCBI Taxonomy" id="7897"/>
    <lineage>
        <taxon>Eukaryota</taxon>
        <taxon>Metazoa</taxon>
        <taxon>Chordata</taxon>
        <taxon>Craniata</taxon>
        <taxon>Vertebrata</taxon>
        <taxon>Euteleostomi</taxon>
        <taxon>Coelacanthiformes</taxon>
        <taxon>Coelacanthidae</taxon>
        <taxon>Latimeria</taxon>
    </lineage>
</organism>
<dbReference type="STRING" id="7897.ENSLACP00000007509"/>
<dbReference type="InterPro" id="IPR012337">
    <property type="entry name" value="RNaseH-like_sf"/>
</dbReference>
<dbReference type="GO" id="GO:0046983">
    <property type="term" value="F:protein dimerization activity"/>
    <property type="evidence" value="ECO:0007669"/>
    <property type="project" value="InterPro"/>
</dbReference>
<dbReference type="AlphaFoldDB" id="H3ACY8"/>
<dbReference type="Proteomes" id="UP000008672">
    <property type="component" value="Unassembled WGS sequence"/>
</dbReference>
<dbReference type="Ensembl" id="ENSLACT00000007572.1">
    <property type="protein sequence ID" value="ENSLACP00000007509.1"/>
    <property type="gene ID" value="ENSLACG00000006657.1"/>
</dbReference>